<keyword evidence="1" id="KW-1133">Transmembrane helix</keyword>
<feature type="transmembrane region" description="Helical" evidence="1">
    <location>
        <begin position="7"/>
        <end position="26"/>
    </location>
</feature>
<comment type="caution">
    <text evidence="2">The sequence shown here is derived from an EMBL/GenBank/DDBJ whole genome shotgun (WGS) entry which is preliminary data.</text>
</comment>
<evidence type="ECO:0000256" key="1">
    <source>
        <dbReference type="SAM" id="Phobius"/>
    </source>
</evidence>
<keyword evidence="1" id="KW-0812">Transmembrane</keyword>
<sequence>MLKNVSTLHLYFSVLFVFMSFIQAYYNWNERFIFSLLSLVLGSVLLILSVLVVIKKKKEAHNNQL</sequence>
<keyword evidence="3" id="KW-1185">Reference proteome</keyword>
<feature type="transmembrane region" description="Helical" evidence="1">
    <location>
        <begin position="32"/>
        <end position="54"/>
    </location>
</feature>
<organism evidence="2 3">
    <name type="scientific">Mesobacillus maritimus</name>
    <dbReference type="NCBI Taxonomy" id="1643336"/>
    <lineage>
        <taxon>Bacteria</taxon>
        <taxon>Bacillati</taxon>
        <taxon>Bacillota</taxon>
        <taxon>Bacilli</taxon>
        <taxon>Bacillales</taxon>
        <taxon>Bacillaceae</taxon>
        <taxon>Mesobacillus</taxon>
    </lineage>
</organism>
<accession>A0ABS7K7K6</accession>
<reference evidence="2 3" key="1">
    <citation type="submission" date="2020-07" db="EMBL/GenBank/DDBJ databases">
        <title>Fungal Genomes of the International Space Station.</title>
        <authorList>
            <person name="Seuylemezian A."/>
            <person name="Singh N.K."/>
            <person name="Wood J."/>
            <person name="Venkateswaran K."/>
        </authorList>
    </citation>
    <scope>NUCLEOTIDE SEQUENCE [LARGE SCALE GENOMIC DNA]</scope>
    <source>
        <strain evidence="2 3">PL-B2</strain>
    </source>
</reference>
<dbReference type="Proteomes" id="UP000769780">
    <property type="component" value="Unassembled WGS sequence"/>
</dbReference>
<dbReference type="RefSeq" id="WP_221874322.1">
    <property type="nucleotide sequence ID" value="NZ_JACWFH010000019.1"/>
</dbReference>
<gene>
    <name evidence="2" type="ORF">H0185_14965</name>
</gene>
<proteinExistence type="predicted"/>
<name>A0ABS7K7K6_9BACI</name>
<protein>
    <submittedName>
        <fullName evidence="2">Uncharacterized protein</fullName>
    </submittedName>
</protein>
<evidence type="ECO:0000313" key="3">
    <source>
        <dbReference type="Proteomes" id="UP000769780"/>
    </source>
</evidence>
<evidence type="ECO:0000313" key="2">
    <source>
        <dbReference type="EMBL" id="MBY0098100.1"/>
    </source>
</evidence>
<keyword evidence="1" id="KW-0472">Membrane</keyword>
<dbReference type="EMBL" id="JACWFH010000019">
    <property type="protein sequence ID" value="MBY0098100.1"/>
    <property type="molecule type" value="Genomic_DNA"/>
</dbReference>